<evidence type="ECO:0000313" key="16">
    <source>
        <dbReference type="EMBL" id="GLI23723.1"/>
    </source>
</evidence>
<dbReference type="GO" id="GO:0003984">
    <property type="term" value="F:acetolactate synthase activity"/>
    <property type="evidence" value="ECO:0007669"/>
    <property type="project" value="TreeGrafter"/>
</dbReference>
<evidence type="ECO:0000313" key="18">
    <source>
        <dbReference type="Proteomes" id="UP001144397"/>
    </source>
</evidence>
<evidence type="ECO:0000256" key="5">
    <source>
        <dbReference type="ARBA" id="ARBA00022679"/>
    </source>
</evidence>
<dbReference type="GO" id="GO:0030976">
    <property type="term" value="F:thiamine pyrophosphate binding"/>
    <property type="evidence" value="ECO:0007669"/>
    <property type="project" value="InterPro"/>
</dbReference>
<dbReference type="GO" id="GO:0009097">
    <property type="term" value="P:isoleucine biosynthetic process"/>
    <property type="evidence" value="ECO:0007669"/>
    <property type="project" value="TreeGrafter"/>
</dbReference>
<dbReference type="Pfam" id="PF00205">
    <property type="entry name" value="TPP_enzyme_M"/>
    <property type="match status" value="1"/>
</dbReference>
<comment type="cofactor">
    <cofactor evidence="2">
        <name>thiamine diphosphate</name>
        <dbReference type="ChEBI" id="CHEBI:58937"/>
    </cofactor>
</comment>
<dbReference type="GO" id="GO:0050660">
    <property type="term" value="F:flavin adenine dinucleotide binding"/>
    <property type="evidence" value="ECO:0007669"/>
    <property type="project" value="TreeGrafter"/>
</dbReference>
<evidence type="ECO:0000313" key="19">
    <source>
        <dbReference type="Proteomes" id="UP001245370"/>
    </source>
</evidence>
<protein>
    <recommendedName>
        <fullName evidence="4 10">Sulfoacetaldehyde acetyltransferase</fullName>
        <ecNumber evidence="4 10">2.3.3.15</ecNumber>
    </recommendedName>
</protein>
<proteinExistence type="inferred from homology"/>
<dbReference type="RefSeq" id="WP_281808575.1">
    <property type="nucleotide sequence ID" value="NZ_BSDO01000005.1"/>
</dbReference>
<dbReference type="SUPFAM" id="SSF52467">
    <property type="entry name" value="DHS-like NAD/FAD-binding domain"/>
    <property type="match status" value="1"/>
</dbReference>
<reference evidence="17 19" key="2">
    <citation type="submission" date="2023-07" db="EMBL/GenBank/DDBJ databases">
        <title>Genomic Encyclopedia of Type Strains, Phase IV (KMG-IV): sequencing the most valuable type-strain genomes for metagenomic binning, comparative biology and taxonomic classification.</title>
        <authorList>
            <person name="Goeker M."/>
        </authorList>
    </citation>
    <scope>NUCLEOTIDE SEQUENCE [LARGE SCALE GENOMIC DNA]</scope>
    <source>
        <strain evidence="17 19">DSM 338</strain>
    </source>
</reference>
<evidence type="ECO:0000256" key="10">
    <source>
        <dbReference type="NCBIfam" id="TIGR03457"/>
    </source>
</evidence>
<evidence type="ECO:0000259" key="14">
    <source>
        <dbReference type="Pfam" id="PF02775"/>
    </source>
</evidence>
<feature type="domain" description="Thiamine pyrophosphate enzyme N-terminal TPP-binding" evidence="15">
    <location>
        <begin position="3"/>
        <end position="119"/>
    </location>
</feature>
<comment type="caution">
    <text evidence="16">The sequence shown here is derived from an EMBL/GenBank/DDBJ whole genome shotgun (WGS) entry which is preliminary data.</text>
</comment>
<organism evidence="16 18">
    <name type="scientific">Xanthobacter flavus</name>
    <dbReference type="NCBI Taxonomy" id="281"/>
    <lineage>
        <taxon>Bacteria</taxon>
        <taxon>Pseudomonadati</taxon>
        <taxon>Pseudomonadota</taxon>
        <taxon>Alphaproteobacteria</taxon>
        <taxon>Hyphomicrobiales</taxon>
        <taxon>Xanthobacteraceae</taxon>
        <taxon>Xanthobacter</taxon>
    </lineage>
</organism>
<evidence type="ECO:0000256" key="6">
    <source>
        <dbReference type="ARBA" id="ARBA00022723"/>
    </source>
</evidence>
<keyword evidence="5 17" id="KW-0808">Transferase</keyword>
<dbReference type="GO" id="GO:0000287">
    <property type="term" value="F:magnesium ion binding"/>
    <property type="evidence" value="ECO:0007669"/>
    <property type="project" value="InterPro"/>
</dbReference>
<dbReference type="Proteomes" id="UP001144397">
    <property type="component" value="Unassembled WGS sequence"/>
</dbReference>
<keyword evidence="6" id="KW-0479">Metal-binding</keyword>
<dbReference type="InterPro" id="IPR017820">
    <property type="entry name" value="Sulphoacetald_Actrfrase"/>
</dbReference>
<dbReference type="FunFam" id="3.40.50.970:FF:000107">
    <property type="entry name" value="Sulfoacetaldehyde acetyltransferase Xsc"/>
    <property type="match status" value="1"/>
</dbReference>
<dbReference type="GO" id="GO:0009099">
    <property type="term" value="P:L-valine biosynthetic process"/>
    <property type="evidence" value="ECO:0007669"/>
    <property type="project" value="TreeGrafter"/>
</dbReference>
<dbReference type="Gene3D" id="3.40.50.970">
    <property type="match status" value="2"/>
</dbReference>
<dbReference type="GO" id="GO:0050487">
    <property type="term" value="F:sulfoacetaldehyde acetyltransferase activity"/>
    <property type="evidence" value="ECO:0007669"/>
    <property type="project" value="UniProtKB-UniRule"/>
</dbReference>
<evidence type="ECO:0000256" key="9">
    <source>
        <dbReference type="ARBA" id="ARBA00023315"/>
    </source>
</evidence>
<dbReference type="InterPro" id="IPR012000">
    <property type="entry name" value="Thiamin_PyroP_enz_cen_dom"/>
</dbReference>
<dbReference type="InterPro" id="IPR029061">
    <property type="entry name" value="THDP-binding"/>
</dbReference>
<keyword evidence="7" id="KW-0460">Magnesium</keyword>
<dbReference type="AlphaFoldDB" id="A0A9W6CTS2"/>
<dbReference type="Proteomes" id="UP001245370">
    <property type="component" value="Unassembled WGS sequence"/>
</dbReference>
<dbReference type="NCBIfam" id="TIGR03457">
    <property type="entry name" value="sulphoacet_xsc"/>
    <property type="match status" value="1"/>
</dbReference>
<evidence type="ECO:0000256" key="11">
    <source>
        <dbReference type="RuleBase" id="RU362132"/>
    </source>
</evidence>
<accession>A0A9W6CTS2</accession>
<evidence type="ECO:0000256" key="2">
    <source>
        <dbReference type="ARBA" id="ARBA00001964"/>
    </source>
</evidence>
<dbReference type="Pfam" id="PF02775">
    <property type="entry name" value="TPP_enzyme_C"/>
    <property type="match status" value="1"/>
</dbReference>
<dbReference type="InterPro" id="IPR012001">
    <property type="entry name" value="Thiamin_PyroP_enz_TPP-bd_dom"/>
</dbReference>
<feature type="compositionally biased region" description="Basic and acidic residues" evidence="12">
    <location>
        <begin position="366"/>
        <end position="381"/>
    </location>
</feature>
<dbReference type="InterPro" id="IPR029035">
    <property type="entry name" value="DHS-like_NAD/FAD-binding_dom"/>
</dbReference>
<evidence type="ECO:0000256" key="3">
    <source>
        <dbReference type="ARBA" id="ARBA00007812"/>
    </source>
</evidence>
<evidence type="ECO:0000256" key="1">
    <source>
        <dbReference type="ARBA" id="ARBA00001946"/>
    </source>
</evidence>
<keyword evidence="19" id="KW-1185">Reference proteome</keyword>
<dbReference type="NCBIfam" id="NF005713">
    <property type="entry name" value="PRK07525.1"/>
    <property type="match status" value="1"/>
</dbReference>
<keyword evidence="8 11" id="KW-0786">Thiamine pyrophosphate</keyword>
<dbReference type="EMBL" id="JAVDPY010000006">
    <property type="protein sequence ID" value="MDR6335054.1"/>
    <property type="molecule type" value="Genomic_DNA"/>
</dbReference>
<dbReference type="CDD" id="cd02013">
    <property type="entry name" value="TPP_Xsc_like"/>
    <property type="match status" value="1"/>
</dbReference>
<dbReference type="GO" id="GO:0019529">
    <property type="term" value="P:taurine catabolic process"/>
    <property type="evidence" value="ECO:0007669"/>
    <property type="project" value="UniProtKB-UniRule"/>
</dbReference>
<evidence type="ECO:0000259" key="13">
    <source>
        <dbReference type="Pfam" id="PF00205"/>
    </source>
</evidence>
<feature type="domain" description="Thiamine pyrophosphate enzyme TPP-binding" evidence="14">
    <location>
        <begin position="404"/>
        <end position="555"/>
    </location>
</feature>
<keyword evidence="9 17" id="KW-0012">Acyltransferase</keyword>
<gene>
    <name evidence="16" type="primary">xsc</name>
    <name evidence="17" type="ORF">GGQ86_003544</name>
    <name evidence="16" type="ORF">XFLAVUS301_33970</name>
</gene>
<evidence type="ECO:0000256" key="4">
    <source>
        <dbReference type="ARBA" id="ARBA00012971"/>
    </source>
</evidence>
<dbReference type="Gene3D" id="3.40.50.1220">
    <property type="entry name" value="TPP-binding domain"/>
    <property type="match status" value="1"/>
</dbReference>
<dbReference type="PANTHER" id="PTHR18968">
    <property type="entry name" value="THIAMINE PYROPHOSPHATE ENZYMES"/>
    <property type="match status" value="1"/>
</dbReference>
<feature type="region of interest" description="Disordered" evidence="12">
    <location>
        <begin position="359"/>
        <end position="383"/>
    </location>
</feature>
<dbReference type="InterPro" id="IPR000399">
    <property type="entry name" value="TPP-bd_CS"/>
</dbReference>
<evidence type="ECO:0000259" key="15">
    <source>
        <dbReference type="Pfam" id="PF02776"/>
    </source>
</evidence>
<comment type="similarity">
    <text evidence="3 11">Belongs to the TPP enzyme family.</text>
</comment>
<sequence>MKMTTEEAFIKVLQAHGINEAFGIIGSAMMPVSDLFPKAGIRFWDCAHETNAGLICDGYTRATGRMAMAIAQNGPGVTGFVTAMKTAYWNHTPMLLVTPQAANKTIGQGGFQEVSQMAMFQDMVCYQEEVRDPSRVAEVLNRVIEKAWRACAPAQINVPRDFWTQVIDIELPQIVRLERPAGGRNAIAEAAQILSEAKFPVILNGAGVVIGNAIGEAMALAERLDAPVCSGYQHNDAAPGSHPLAVGPLGYNGSKAAMELIAQADVVLALGTRLNPFSTLPGYGIDYWPRQAKIIQVDINPDRIGLTKKITVGICGDAKEVAGQLLGQLASGAGDAGRAERRALIHQTRSRWLQQLASMDHEDDDPGTRWNEDARARDKGRMSPRQAWRAIQSALPKDVIMSTDIGNNCAIGNAYPSFEIGRKYLAPGMFGPCGYAFPAIIGAKIGCPDVPVFGFAGDGAFGISINEMTSIGREEWPPVTMVVFRNFQWGAEKRNTTLWYDNNFVGTELDPKLSYAKIAEGCGFKGVRVDTPESLKEAIHTAAEEQKKGITTFIEVVLNQELGEPFRRDAMKKPVPVAGIARSDMREQIAR</sequence>
<dbReference type="InterPro" id="IPR045229">
    <property type="entry name" value="TPP_enz"/>
</dbReference>
<dbReference type="Pfam" id="PF02776">
    <property type="entry name" value="TPP_enzyme_N"/>
    <property type="match status" value="1"/>
</dbReference>
<evidence type="ECO:0000313" key="17">
    <source>
        <dbReference type="EMBL" id="MDR6335054.1"/>
    </source>
</evidence>
<name>A0A9W6CTS2_XANFL</name>
<evidence type="ECO:0000256" key="8">
    <source>
        <dbReference type="ARBA" id="ARBA00023052"/>
    </source>
</evidence>
<dbReference type="InterPro" id="IPR011766">
    <property type="entry name" value="TPP_enzyme_TPP-bd"/>
</dbReference>
<evidence type="ECO:0000256" key="12">
    <source>
        <dbReference type="SAM" id="MobiDB-lite"/>
    </source>
</evidence>
<dbReference type="CDD" id="cd07035">
    <property type="entry name" value="TPP_PYR_POX_like"/>
    <property type="match status" value="1"/>
</dbReference>
<comment type="cofactor">
    <cofactor evidence="1">
        <name>Mg(2+)</name>
        <dbReference type="ChEBI" id="CHEBI:18420"/>
    </cofactor>
</comment>
<feature type="domain" description="Thiamine pyrophosphate enzyme central" evidence="13">
    <location>
        <begin position="187"/>
        <end position="325"/>
    </location>
</feature>
<dbReference type="EMBL" id="BSDO01000005">
    <property type="protein sequence ID" value="GLI23723.1"/>
    <property type="molecule type" value="Genomic_DNA"/>
</dbReference>
<dbReference type="EC" id="2.3.3.15" evidence="4 10"/>
<dbReference type="GO" id="GO:0005948">
    <property type="term" value="C:acetolactate synthase complex"/>
    <property type="evidence" value="ECO:0007669"/>
    <property type="project" value="TreeGrafter"/>
</dbReference>
<dbReference type="GeneID" id="95764178"/>
<reference evidence="16" key="1">
    <citation type="submission" date="2022-12" db="EMBL/GenBank/DDBJ databases">
        <title>Reference genome sequencing for broad-spectrum identification of bacterial and archaeal isolates by mass spectrometry.</title>
        <authorList>
            <person name="Sekiguchi Y."/>
            <person name="Tourlousse D.M."/>
        </authorList>
    </citation>
    <scope>NUCLEOTIDE SEQUENCE</scope>
    <source>
        <strain evidence="16">301</strain>
    </source>
</reference>
<dbReference type="PANTHER" id="PTHR18968:SF13">
    <property type="entry name" value="ACETOLACTATE SYNTHASE CATALYTIC SUBUNIT, MITOCHONDRIAL"/>
    <property type="match status" value="1"/>
</dbReference>
<dbReference type="SUPFAM" id="SSF52518">
    <property type="entry name" value="Thiamin diphosphate-binding fold (THDP-binding)"/>
    <property type="match status" value="2"/>
</dbReference>
<evidence type="ECO:0000256" key="7">
    <source>
        <dbReference type="ARBA" id="ARBA00022842"/>
    </source>
</evidence>
<dbReference type="PROSITE" id="PS00187">
    <property type="entry name" value="TPP_ENZYMES"/>
    <property type="match status" value="1"/>
</dbReference>